<dbReference type="KEGG" id="lsx:H8B22_06175"/>
<dbReference type="GO" id="GO:0032259">
    <property type="term" value="P:methylation"/>
    <property type="evidence" value="ECO:0007669"/>
    <property type="project" value="UniProtKB-KW"/>
</dbReference>
<keyword evidence="2" id="KW-0808">Transferase</keyword>
<feature type="domain" description="Methyltransferase type 11" evidence="1">
    <location>
        <begin position="217"/>
        <end position="259"/>
    </location>
</feature>
<dbReference type="Proteomes" id="UP000516018">
    <property type="component" value="Chromosome"/>
</dbReference>
<evidence type="ECO:0000313" key="3">
    <source>
        <dbReference type="Proteomes" id="UP000516018"/>
    </source>
</evidence>
<name>A0A7H0G0H5_9GAMM</name>
<dbReference type="GO" id="GO:0008757">
    <property type="term" value="F:S-adenosylmethionine-dependent methyltransferase activity"/>
    <property type="evidence" value="ECO:0007669"/>
    <property type="project" value="InterPro"/>
</dbReference>
<evidence type="ECO:0000259" key="1">
    <source>
        <dbReference type="Pfam" id="PF08241"/>
    </source>
</evidence>
<dbReference type="RefSeq" id="WP_187713227.1">
    <property type="nucleotide sequence ID" value="NZ_CP060820.1"/>
</dbReference>
<dbReference type="InterPro" id="IPR013216">
    <property type="entry name" value="Methyltransf_11"/>
</dbReference>
<accession>A0A7H0G0H5</accession>
<dbReference type="SUPFAM" id="SSF53335">
    <property type="entry name" value="S-adenosyl-L-methionine-dependent methyltransferases"/>
    <property type="match status" value="1"/>
</dbReference>
<keyword evidence="3" id="KW-1185">Reference proteome</keyword>
<dbReference type="Gene3D" id="3.40.50.150">
    <property type="entry name" value="Vaccinia Virus protein VP39"/>
    <property type="match status" value="1"/>
</dbReference>
<dbReference type="Pfam" id="PF08241">
    <property type="entry name" value="Methyltransf_11"/>
    <property type="match status" value="1"/>
</dbReference>
<organism evidence="2 3">
    <name type="scientific">Agrilutibacter terrestris</name>
    <dbReference type="NCBI Taxonomy" id="2865112"/>
    <lineage>
        <taxon>Bacteria</taxon>
        <taxon>Pseudomonadati</taxon>
        <taxon>Pseudomonadota</taxon>
        <taxon>Gammaproteobacteria</taxon>
        <taxon>Lysobacterales</taxon>
        <taxon>Lysobacteraceae</taxon>
        <taxon>Agrilutibacter</taxon>
    </lineage>
</organism>
<keyword evidence="2" id="KW-0489">Methyltransferase</keyword>
<dbReference type="AlphaFoldDB" id="A0A7H0G0H5"/>
<dbReference type="InterPro" id="IPR029063">
    <property type="entry name" value="SAM-dependent_MTases_sf"/>
</dbReference>
<proteinExistence type="predicted"/>
<protein>
    <submittedName>
        <fullName evidence="2">Methyltransferase domain-containing protein</fullName>
    </submittedName>
</protein>
<sequence length="383" mass="41405">MADVETVASGTRLVFAPDAVLRFARGRMLIHTASAGQSPFVTDQPMLIGWLAQFAQPSDAETALARLPAESRALAARALAYLRQSGALREAGIDADVDDADLHARSREQLTALTQGVYELGCDVAGFGPHAEQALRLRGGIGLESRLQALRAAVADLRGELAMARGPYLESQLQALGVDAHSRELNLHIGCGPYLLPGWVNIDIHPAPLATNVLWGLPFAADSARHVFLSHLLEHLFYPNDVHPFLVDVRRVLAPGGIVRIVVPDIAQCIDAYQRDDAEFFAARREHWGTGDGQTTRLEDFLAYAGAGPDPAWLFQAHKFGYDFATLQRALQRAGFVDIERSSFNGSRHPALQVDANSEVAGADHGGQHYSLFVEARKPGGAA</sequence>
<reference evidence="2 3" key="1">
    <citation type="submission" date="2020-08" db="EMBL/GenBank/DDBJ databases">
        <title>Lysobacter sp. II4 sp. nov., isolated from soil.</title>
        <authorList>
            <person name="Woo C.Y."/>
            <person name="Kim J."/>
        </authorList>
    </citation>
    <scope>NUCLEOTIDE SEQUENCE [LARGE SCALE GENOMIC DNA]</scope>
    <source>
        <strain evidence="2 3">II4</strain>
    </source>
</reference>
<evidence type="ECO:0000313" key="2">
    <source>
        <dbReference type="EMBL" id="QNP41791.1"/>
    </source>
</evidence>
<gene>
    <name evidence="2" type="ORF">H8B22_06175</name>
</gene>
<dbReference type="EMBL" id="CP060820">
    <property type="protein sequence ID" value="QNP41791.1"/>
    <property type="molecule type" value="Genomic_DNA"/>
</dbReference>